<keyword evidence="3" id="KW-1185">Reference proteome</keyword>
<proteinExistence type="predicted"/>
<name>U4LHU3_PYROM</name>
<evidence type="ECO:0008006" key="4">
    <source>
        <dbReference type="Google" id="ProtNLM"/>
    </source>
</evidence>
<evidence type="ECO:0000313" key="3">
    <source>
        <dbReference type="Proteomes" id="UP000018144"/>
    </source>
</evidence>
<dbReference type="AlphaFoldDB" id="U4LHU3"/>
<gene>
    <name evidence="2" type="ORF">PCON_11217</name>
</gene>
<dbReference type="Proteomes" id="UP000018144">
    <property type="component" value="Unassembled WGS sequence"/>
</dbReference>
<feature type="coiled-coil region" evidence="1">
    <location>
        <begin position="121"/>
        <end position="169"/>
    </location>
</feature>
<organism evidence="2 3">
    <name type="scientific">Pyronema omphalodes (strain CBS 100304)</name>
    <name type="common">Pyronema confluens</name>
    <dbReference type="NCBI Taxonomy" id="1076935"/>
    <lineage>
        <taxon>Eukaryota</taxon>
        <taxon>Fungi</taxon>
        <taxon>Dikarya</taxon>
        <taxon>Ascomycota</taxon>
        <taxon>Pezizomycotina</taxon>
        <taxon>Pezizomycetes</taxon>
        <taxon>Pezizales</taxon>
        <taxon>Pyronemataceae</taxon>
        <taxon>Pyronema</taxon>
    </lineage>
</organism>
<dbReference type="OrthoDB" id="1432712at2759"/>
<accession>U4LHU3</accession>
<protein>
    <recommendedName>
        <fullName evidence="4">BED-type domain-containing protein</fullName>
    </recommendedName>
</protein>
<evidence type="ECO:0000256" key="1">
    <source>
        <dbReference type="SAM" id="Coils"/>
    </source>
</evidence>
<evidence type="ECO:0000313" key="2">
    <source>
        <dbReference type="EMBL" id="CCX31694.1"/>
    </source>
</evidence>
<dbReference type="EMBL" id="HF935629">
    <property type="protein sequence ID" value="CCX31694.1"/>
    <property type="molecule type" value="Genomic_DNA"/>
</dbReference>
<keyword evidence="1" id="KW-0175">Coiled coil</keyword>
<reference evidence="2 3" key="1">
    <citation type="journal article" date="2013" name="PLoS Genet.">
        <title>The genome and development-dependent transcriptomes of Pyronema confluens: a window into fungal evolution.</title>
        <authorList>
            <person name="Traeger S."/>
            <person name="Altegoer F."/>
            <person name="Freitag M."/>
            <person name="Gabaldon T."/>
            <person name="Kempken F."/>
            <person name="Kumar A."/>
            <person name="Marcet-Houben M."/>
            <person name="Poggeler S."/>
            <person name="Stajich J.E."/>
            <person name="Nowrousian M."/>
        </authorList>
    </citation>
    <scope>NUCLEOTIDE SEQUENCE [LARGE SCALE GENOMIC DNA]</scope>
    <source>
        <strain evidence="3">CBS 100304</strain>
        <tissue evidence="2">Vegetative mycelium</tissue>
    </source>
</reference>
<sequence length="199" mass="22685">MQNDLSYEYYAQCYEHDASESPTSSEPTLDPQLTGLYGVQDLLGAESPTRRFVKPLSSWIWDHGNRLTIDGAERFECNAVFRRSGVQNIERHLRNAHTINRPPMEVKAPRAAKNSRPSASVKEYLALAESFKEEANHANEENMRLRAQIDVLIEENTRLMKENATYTERLSSYGFMIGNAAYDPALDCPSIKKRKKCII</sequence>